<keyword evidence="8 13" id="KW-1133">Transmembrane helix</keyword>
<dbReference type="Gene3D" id="1.10.287.70">
    <property type="match status" value="1"/>
</dbReference>
<evidence type="ECO:0000256" key="10">
    <source>
        <dbReference type="ARBA" id="ARBA00023136"/>
    </source>
</evidence>
<dbReference type="OrthoDB" id="9799090at2"/>
<feature type="transmembrane region" description="Helical" evidence="13">
    <location>
        <begin position="161"/>
        <end position="181"/>
    </location>
</feature>
<feature type="coiled-coil region" evidence="12">
    <location>
        <begin position="258"/>
        <end position="285"/>
    </location>
</feature>
<organism evidence="15 16">
    <name type="scientific">Qipengyuania algicida</name>
    <dbReference type="NCBI Taxonomy" id="1836209"/>
    <lineage>
        <taxon>Bacteria</taxon>
        <taxon>Pseudomonadati</taxon>
        <taxon>Pseudomonadota</taxon>
        <taxon>Alphaproteobacteria</taxon>
        <taxon>Sphingomonadales</taxon>
        <taxon>Erythrobacteraceae</taxon>
        <taxon>Qipengyuania</taxon>
    </lineage>
</organism>
<dbReference type="Proteomes" id="UP000439780">
    <property type="component" value="Unassembled WGS sequence"/>
</dbReference>
<dbReference type="Gene3D" id="1.20.120.350">
    <property type="entry name" value="Voltage-gated potassium channels. Chain C"/>
    <property type="match status" value="1"/>
</dbReference>
<keyword evidence="10 13" id="KW-0472">Membrane</keyword>
<keyword evidence="11" id="KW-0407">Ion channel</keyword>
<evidence type="ECO:0000256" key="11">
    <source>
        <dbReference type="ARBA" id="ARBA00023303"/>
    </source>
</evidence>
<proteinExistence type="predicted"/>
<dbReference type="SUPFAM" id="SSF81324">
    <property type="entry name" value="Voltage-gated potassium channels"/>
    <property type="match status" value="1"/>
</dbReference>
<comment type="subcellular location">
    <subcellularLocation>
        <location evidence="1">Membrane</location>
        <topology evidence="1">Multi-pass membrane protein</topology>
    </subcellularLocation>
</comment>
<dbReference type="PANTHER" id="PTHR11537">
    <property type="entry name" value="VOLTAGE-GATED POTASSIUM CHANNEL"/>
    <property type="match status" value="1"/>
</dbReference>
<evidence type="ECO:0000256" key="3">
    <source>
        <dbReference type="ARBA" id="ARBA00022538"/>
    </source>
</evidence>
<comment type="caution">
    <text evidence="15">The sequence shown here is derived from an EMBL/GenBank/DDBJ whole genome shotgun (WGS) entry which is preliminary data.</text>
</comment>
<keyword evidence="16" id="KW-1185">Reference proteome</keyword>
<evidence type="ECO:0000259" key="14">
    <source>
        <dbReference type="Pfam" id="PF00520"/>
    </source>
</evidence>
<dbReference type="PRINTS" id="PR00169">
    <property type="entry name" value="KCHANNEL"/>
</dbReference>
<evidence type="ECO:0000313" key="15">
    <source>
        <dbReference type="EMBL" id="MXP29499.1"/>
    </source>
</evidence>
<gene>
    <name evidence="15" type="ORF">GRI58_11785</name>
</gene>
<evidence type="ECO:0000256" key="2">
    <source>
        <dbReference type="ARBA" id="ARBA00022448"/>
    </source>
</evidence>
<dbReference type="InterPro" id="IPR028325">
    <property type="entry name" value="VG_K_chnl"/>
</dbReference>
<keyword evidence="7" id="KW-0630">Potassium</keyword>
<evidence type="ECO:0000256" key="6">
    <source>
        <dbReference type="ARBA" id="ARBA00022882"/>
    </source>
</evidence>
<keyword evidence="5" id="KW-0631">Potassium channel</keyword>
<evidence type="ECO:0000256" key="7">
    <source>
        <dbReference type="ARBA" id="ARBA00022958"/>
    </source>
</evidence>
<keyword evidence="2" id="KW-0813">Transport</keyword>
<keyword evidence="12" id="KW-0175">Coiled coil</keyword>
<feature type="transmembrane region" description="Helical" evidence="13">
    <location>
        <begin position="32"/>
        <end position="50"/>
    </location>
</feature>
<evidence type="ECO:0000256" key="9">
    <source>
        <dbReference type="ARBA" id="ARBA00023065"/>
    </source>
</evidence>
<feature type="domain" description="Ion transport" evidence="14">
    <location>
        <begin position="30"/>
        <end position="253"/>
    </location>
</feature>
<feature type="transmembrane region" description="Helical" evidence="13">
    <location>
        <begin position="222"/>
        <end position="247"/>
    </location>
</feature>
<dbReference type="RefSeq" id="WP_160753804.1">
    <property type="nucleotide sequence ID" value="NZ_WTYA01000009.1"/>
</dbReference>
<keyword evidence="6" id="KW-0851">Voltage-gated channel</keyword>
<protein>
    <submittedName>
        <fullName evidence="15">Ion transporter</fullName>
    </submittedName>
</protein>
<evidence type="ECO:0000256" key="13">
    <source>
        <dbReference type="SAM" id="Phobius"/>
    </source>
</evidence>
<evidence type="ECO:0000256" key="8">
    <source>
        <dbReference type="ARBA" id="ARBA00022989"/>
    </source>
</evidence>
<dbReference type="GO" id="GO:0008076">
    <property type="term" value="C:voltage-gated potassium channel complex"/>
    <property type="evidence" value="ECO:0007669"/>
    <property type="project" value="InterPro"/>
</dbReference>
<evidence type="ECO:0000313" key="16">
    <source>
        <dbReference type="Proteomes" id="UP000439780"/>
    </source>
</evidence>
<accession>A0A845AJ89</accession>
<sequence length="292" mass="32366">MTARPEKLRQKVHHQLFVGAEPDGALTITNKLLILVIILAVIGAALHTEPDLPARWQHILRVSEWVFGAIFLIEYCARVYSAADNDGPGSVWAKRWRFIRSPLGLIDLLVVVSTLVPVLTADASMLRVMRLLRVLAVMKFGRFNYALREIRAAVGERLDDLIVTFAFSGIILLLGATALYMTEGALQPEQFGSIPRALYWSAMTLTSVGYGDAVPITPLGKFFATVVALSGIAVIAMPTGILAAAFSDAMQRRRDHRIEDIRNHMEELSIEDDRLEAKLAALERAAKHHHHD</sequence>
<dbReference type="InterPro" id="IPR027359">
    <property type="entry name" value="Volt_channel_dom_sf"/>
</dbReference>
<dbReference type="GO" id="GO:0001508">
    <property type="term" value="P:action potential"/>
    <property type="evidence" value="ECO:0007669"/>
    <property type="project" value="TreeGrafter"/>
</dbReference>
<name>A0A845AJ89_9SPHN</name>
<evidence type="ECO:0000256" key="1">
    <source>
        <dbReference type="ARBA" id="ARBA00004141"/>
    </source>
</evidence>
<evidence type="ECO:0000256" key="12">
    <source>
        <dbReference type="SAM" id="Coils"/>
    </source>
</evidence>
<evidence type="ECO:0000256" key="5">
    <source>
        <dbReference type="ARBA" id="ARBA00022826"/>
    </source>
</evidence>
<feature type="transmembrane region" description="Helical" evidence="13">
    <location>
        <begin position="103"/>
        <end position="123"/>
    </location>
</feature>
<dbReference type="PANTHER" id="PTHR11537:SF254">
    <property type="entry name" value="POTASSIUM VOLTAGE-GATED CHANNEL PROTEIN SHAB"/>
    <property type="match status" value="1"/>
</dbReference>
<reference evidence="15 16" key="1">
    <citation type="submission" date="2019-12" db="EMBL/GenBank/DDBJ databases">
        <title>Genomic-based taxomic classification of the family Erythrobacteraceae.</title>
        <authorList>
            <person name="Xu L."/>
        </authorList>
    </citation>
    <scope>NUCLEOTIDE SEQUENCE [LARGE SCALE GENOMIC DNA]</scope>
    <source>
        <strain evidence="15 16">KEMB 9005-328</strain>
    </source>
</reference>
<dbReference type="GO" id="GO:0005249">
    <property type="term" value="F:voltage-gated potassium channel activity"/>
    <property type="evidence" value="ECO:0007669"/>
    <property type="project" value="InterPro"/>
</dbReference>
<keyword evidence="4 13" id="KW-0812">Transmembrane</keyword>
<dbReference type="InterPro" id="IPR005821">
    <property type="entry name" value="Ion_trans_dom"/>
</dbReference>
<evidence type="ECO:0000256" key="4">
    <source>
        <dbReference type="ARBA" id="ARBA00022692"/>
    </source>
</evidence>
<keyword evidence="3" id="KW-0633">Potassium transport</keyword>
<keyword evidence="9" id="KW-0406">Ion transport</keyword>
<dbReference type="EMBL" id="WTYA01000009">
    <property type="protein sequence ID" value="MXP29499.1"/>
    <property type="molecule type" value="Genomic_DNA"/>
</dbReference>
<dbReference type="AlphaFoldDB" id="A0A845AJ89"/>
<dbReference type="Pfam" id="PF00520">
    <property type="entry name" value="Ion_trans"/>
    <property type="match status" value="1"/>
</dbReference>